<gene>
    <name evidence="2" type="ORF">PCOR1329_LOCUS53576</name>
</gene>
<dbReference type="Proteomes" id="UP001189429">
    <property type="component" value="Unassembled WGS sequence"/>
</dbReference>
<keyword evidence="1" id="KW-0175">Coiled coil</keyword>
<dbReference type="EMBL" id="CAUYUJ010016530">
    <property type="protein sequence ID" value="CAK0866382.1"/>
    <property type="molecule type" value="Genomic_DNA"/>
</dbReference>
<feature type="non-terminal residue" evidence="2">
    <location>
        <position position="489"/>
    </location>
</feature>
<protein>
    <submittedName>
        <fullName evidence="2">Uncharacterized protein</fullName>
    </submittedName>
</protein>
<name>A0ABN9V2U4_9DINO</name>
<comment type="caution">
    <text evidence="2">The sequence shown here is derived from an EMBL/GenBank/DDBJ whole genome shotgun (WGS) entry which is preliminary data.</text>
</comment>
<organism evidence="2 3">
    <name type="scientific">Prorocentrum cordatum</name>
    <dbReference type="NCBI Taxonomy" id="2364126"/>
    <lineage>
        <taxon>Eukaryota</taxon>
        <taxon>Sar</taxon>
        <taxon>Alveolata</taxon>
        <taxon>Dinophyceae</taxon>
        <taxon>Prorocentrales</taxon>
        <taxon>Prorocentraceae</taxon>
        <taxon>Prorocentrum</taxon>
    </lineage>
</organism>
<evidence type="ECO:0000313" key="2">
    <source>
        <dbReference type="EMBL" id="CAK0866382.1"/>
    </source>
</evidence>
<accession>A0ABN9V2U4</accession>
<feature type="non-terminal residue" evidence="2">
    <location>
        <position position="1"/>
    </location>
</feature>
<sequence length="489" mass="53905">AAELEDAIKSCDKDHMATAKDLLLAQLRDVRAKLEAKKSDITIHTNVGHRLAKAKKRQTQVAEELRLQNESIKEAEAKRDDLLAKQKALDAEVKDLNQQLVDSIPQDAPGRAFPRVPSLELPTEVLQGNDEIKEMLESQAFKDYEKLLMENAKKAASDSKDGVTEPVPMDDDEELDACFQDAADVEAFWEKHKGDKRAIVEALSAQAALAPPKKVGRREEVARLSAHCGPGPARGVRTVEPKRVPTVLTDDAFDFYVMHFGVDWTVQRQNSLRIQWRLFDYLVYGSFDDDQAVGGQAHVLRVSEAEAQGSSVQSTMIGHVSTLTETRSGQAFEVPGAVCSDPEAQLGNVCGASAEANRAASHESVSVAWNLLNLAWTSFSDVMELELEGKLDTPIKNKGLKGLPPSAKWVSVFAKPRRRPEDEELVLEGWIWLQQTLRDLQCTAMRVHENRDGGDHQDVQALCNLCASLRQPFDGEGLSVRLDATVGAA</sequence>
<evidence type="ECO:0000256" key="1">
    <source>
        <dbReference type="SAM" id="Coils"/>
    </source>
</evidence>
<proteinExistence type="predicted"/>
<keyword evidence="3" id="KW-1185">Reference proteome</keyword>
<evidence type="ECO:0000313" key="3">
    <source>
        <dbReference type="Proteomes" id="UP001189429"/>
    </source>
</evidence>
<feature type="coiled-coil region" evidence="1">
    <location>
        <begin position="55"/>
        <end position="99"/>
    </location>
</feature>
<reference evidence="2" key="1">
    <citation type="submission" date="2023-10" db="EMBL/GenBank/DDBJ databases">
        <authorList>
            <person name="Chen Y."/>
            <person name="Shah S."/>
            <person name="Dougan E. K."/>
            <person name="Thang M."/>
            <person name="Chan C."/>
        </authorList>
    </citation>
    <scope>NUCLEOTIDE SEQUENCE [LARGE SCALE GENOMIC DNA]</scope>
</reference>